<organism evidence="2 3">
    <name type="scientific">Rhizobium grahamii</name>
    <dbReference type="NCBI Taxonomy" id="1120045"/>
    <lineage>
        <taxon>Bacteria</taxon>
        <taxon>Pseudomonadati</taxon>
        <taxon>Pseudomonadota</taxon>
        <taxon>Alphaproteobacteria</taxon>
        <taxon>Hyphomicrobiales</taxon>
        <taxon>Rhizobiaceae</taxon>
        <taxon>Rhizobium/Agrobacterium group</taxon>
        <taxon>Rhizobium</taxon>
    </lineage>
</organism>
<dbReference type="RefSeq" id="WP_114715073.1">
    <property type="nucleotide sequence ID" value="NZ_KZ857266.1"/>
</dbReference>
<comment type="caution">
    <text evidence="2">The sequence shown here is derived from an EMBL/GenBank/DDBJ whole genome shotgun (WGS) entry which is preliminary data.</text>
</comment>
<gene>
    <name evidence="2" type="ORF">B5K06_26280</name>
</gene>
<accession>A0A370KHR8</accession>
<dbReference type="GO" id="GO:0006508">
    <property type="term" value="P:proteolysis"/>
    <property type="evidence" value="ECO:0007669"/>
    <property type="project" value="InterPro"/>
</dbReference>
<dbReference type="Proteomes" id="UP000254939">
    <property type="component" value="Unassembled WGS sequence"/>
</dbReference>
<dbReference type="Gene3D" id="3.40.50.1460">
    <property type="match status" value="1"/>
</dbReference>
<dbReference type="Pfam" id="PF00656">
    <property type="entry name" value="Peptidase_C14"/>
    <property type="match status" value="1"/>
</dbReference>
<dbReference type="InterPro" id="IPR029030">
    <property type="entry name" value="Caspase-like_dom_sf"/>
</dbReference>
<dbReference type="SUPFAM" id="SSF52129">
    <property type="entry name" value="Caspase-like"/>
    <property type="match status" value="1"/>
</dbReference>
<proteinExistence type="predicted"/>
<protein>
    <submittedName>
        <fullName evidence="2">Peptidase C14 caspase catalytic subunit p20</fullName>
    </submittedName>
</protein>
<evidence type="ECO:0000313" key="2">
    <source>
        <dbReference type="EMBL" id="RDJ05080.1"/>
    </source>
</evidence>
<dbReference type="InterPro" id="IPR011600">
    <property type="entry name" value="Pept_C14_caspase"/>
</dbReference>
<dbReference type="OrthoDB" id="9812126at2"/>
<dbReference type="AlphaFoldDB" id="A0A370KHR8"/>
<name>A0A370KHR8_9HYPH</name>
<evidence type="ECO:0000259" key="1">
    <source>
        <dbReference type="Pfam" id="PF00656"/>
    </source>
</evidence>
<reference evidence="2 3" key="1">
    <citation type="submission" date="2017-03" db="EMBL/GenBank/DDBJ databases">
        <title>Genome analysis of Rhizobial strains effectives or ineffectives for nitrogen fixation isolated from bean seeds.</title>
        <authorList>
            <person name="Peralta H."/>
            <person name="Aguilar-Vera A."/>
            <person name="Mora Y."/>
            <person name="Vargas-Lagunas C."/>
            <person name="Girard L."/>
            <person name="Mora J."/>
        </authorList>
    </citation>
    <scope>NUCLEOTIDE SEQUENCE [LARGE SCALE GENOMIC DNA]</scope>
    <source>
        <strain evidence="2 3">CCGM3</strain>
    </source>
</reference>
<dbReference type="GO" id="GO:0004197">
    <property type="term" value="F:cysteine-type endopeptidase activity"/>
    <property type="evidence" value="ECO:0007669"/>
    <property type="project" value="InterPro"/>
</dbReference>
<feature type="domain" description="Peptidase C14 caspase" evidence="1">
    <location>
        <begin position="3"/>
        <end position="208"/>
    </location>
</feature>
<sequence length="332" mass="36132">MSKRALVVGIDDYDGALLEGCVNDATAIATCLEADGDGTPNFGVRLLTSNTTKITRKVLKHEIIELFSEDAEMVLFYFAGHGNIDPETNTGYIASQDGDEAAPGFALPDLLELANKAYPRIKSTVIILDSCNSGALGEITGAAAGGKFSVIGNGVTILTATHRKGAAEEKDGHGVFTDLLIDGLRGSASDVCGRITPAALYSHVDQTLGDWAKRPVYKANVQTFVILRRVAPKVALEVLRRLPEYFPDPTARYELSPSCEPERGEETERLKQVAVDPDKVRIYRELQACNRHGLVVPETYDHMWHAAIYGTGCRLTATGAHYRRLALMKRIK</sequence>
<evidence type="ECO:0000313" key="3">
    <source>
        <dbReference type="Proteomes" id="UP000254939"/>
    </source>
</evidence>
<dbReference type="EMBL" id="NAAC01000033">
    <property type="protein sequence ID" value="RDJ05080.1"/>
    <property type="molecule type" value="Genomic_DNA"/>
</dbReference>